<comment type="caution">
    <text evidence="3">The sequence shown here is derived from an EMBL/GenBank/DDBJ whole genome shotgun (WGS) entry which is preliminary data.</text>
</comment>
<organism evidence="3 4">
    <name type="scientific">Pontibacter anaerobius</name>
    <dbReference type="NCBI Taxonomy" id="2993940"/>
    <lineage>
        <taxon>Bacteria</taxon>
        <taxon>Pseudomonadati</taxon>
        <taxon>Bacteroidota</taxon>
        <taxon>Cytophagia</taxon>
        <taxon>Cytophagales</taxon>
        <taxon>Hymenobacteraceae</taxon>
        <taxon>Pontibacter</taxon>
    </lineage>
</organism>
<dbReference type="SUPFAM" id="SSF47473">
    <property type="entry name" value="EF-hand"/>
    <property type="match status" value="1"/>
</dbReference>
<evidence type="ECO:0000256" key="1">
    <source>
        <dbReference type="SAM" id="SignalP"/>
    </source>
</evidence>
<reference evidence="3 4" key="1">
    <citation type="submission" date="2022-11" db="EMBL/GenBank/DDBJ databases">
        <title>The characterization of three novel Bacteroidetes species and genomic analysis of their roles in tidal elemental geochemical cycles.</title>
        <authorList>
            <person name="Ma K.-J."/>
        </authorList>
    </citation>
    <scope>NUCLEOTIDE SEQUENCE [LARGE SCALE GENOMIC DNA]</scope>
    <source>
        <strain evidence="3 4">M82</strain>
    </source>
</reference>
<evidence type="ECO:0000313" key="3">
    <source>
        <dbReference type="EMBL" id="MCX2740832.1"/>
    </source>
</evidence>
<feature type="domain" description="EF-hand" evidence="2">
    <location>
        <begin position="254"/>
        <end position="289"/>
    </location>
</feature>
<feature type="signal peptide" evidence="1">
    <location>
        <begin position="1"/>
        <end position="20"/>
    </location>
</feature>
<proteinExistence type="predicted"/>
<keyword evidence="4" id="KW-1185">Reference proteome</keyword>
<protein>
    <recommendedName>
        <fullName evidence="2">EF-hand domain-containing protein</fullName>
    </recommendedName>
</protein>
<dbReference type="PROSITE" id="PS51257">
    <property type="entry name" value="PROKAR_LIPOPROTEIN"/>
    <property type="match status" value="1"/>
</dbReference>
<evidence type="ECO:0000259" key="2">
    <source>
        <dbReference type="PROSITE" id="PS50222"/>
    </source>
</evidence>
<dbReference type="Proteomes" id="UP001207228">
    <property type="component" value="Unassembled WGS sequence"/>
</dbReference>
<sequence>MKIIYLASLFLLSVTFVSCDGDGDDDDPTPVILDTVAPEVTMNEPTADDSVVVIDMLVIFAEITDNWRLDNVRVVLTEPGGASRVLSDVSVTSFQYELIELHQIPKNAATGDYTLTVEAKDKELNVTKESVTFVLHASDINNAAFANAFHNALFYSKFTEGLNEFGYSPWDYGYSYDELWLSTVVHFMVSTDEEFSISEAEWNRFIADFNVQNQSWAKWDENSDASLDDIEFRKGLSSLNFFDDWDKDQDSIFSPDEMADGIFSRWDLNNDDMLSRQEYQEKFYTYLYRE</sequence>
<dbReference type="InterPro" id="IPR011992">
    <property type="entry name" value="EF-hand-dom_pair"/>
</dbReference>
<dbReference type="EMBL" id="JAPFQO010000008">
    <property type="protein sequence ID" value="MCX2740832.1"/>
    <property type="molecule type" value="Genomic_DNA"/>
</dbReference>
<keyword evidence="1" id="KW-0732">Signal</keyword>
<evidence type="ECO:0000313" key="4">
    <source>
        <dbReference type="Proteomes" id="UP001207228"/>
    </source>
</evidence>
<dbReference type="InterPro" id="IPR018247">
    <property type="entry name" value="EF_Hand_1_Ca_BS"/>
</dbReference>
<dbReference type="PROSITE" id="PS50222">
    <property type="entry name" value="EF_HAND_2"/>
    <property type="match status" value="1"/>
</dbReference>
<dbReference type="Gene3D" id="1.10.238.10">
    <property type="entry name" value="EF-hand"/>
    <property type="match status" value="1"/>
</dbReference>
<gene>
    <name evidence="3" type="ORF">OO017_12815</name>
</gene>
<dbReference type="InterPro" id="IPR002048">
    <property type="entry name" value="EF_hand_dom"/>
</dbReference>
<name>A0ABT3RGT2_9BACT</name>
<dbReference type="RefSeq" id="WP_266052896.1">
    <property type="nucleotide sequence ID" value="NZ_JAPFQO010000008.1"/>
</dbReference>
<dbReference type="PROSITE" id="PS00018">
    <property type="entry name" value="EF_HAND_1"/>
    <property type="match status" value="1"/>
</dbReference>
<feature type="chain" id="PRO_5047176186" description="EF-hand domain-containing protein" evidence="1">
    <location>
        <begin position="21"/>
        <end position="290"/>
    </location>
</feature>
<accession>A0ABT3RGT2</accession>